<reference evidence="3" key="1">
    <citation type="submission" date="2020-02" db="EMBL/GenBank/DDBJ databases">
        <title>Genomic and physiological characterization of two novel Nitrospinaceae genera.</title>
        <authorList>
            <person name="Mueller A.J."/>
            <person name="Jung M.-Y."/>
            <person name="Strachan C.R."/>
            <person name="Herbold C.W."/>
            <person name="Kirkegaard R.H."/>
            <person name="Daims H."/>
        </authorList>
    </citation>
    <scope>NUCLEOTIDE SEQUENCE [LARGE SCALE GENOMIC DNA]</scope>
</reference>
<proteinExistence type="predicted"/>
<accession>A0A7T0BZX5</accession>
<organism evidence="2 3">
    <name type="scientific">Candidatus Nitrohelix vancouverensis</name>
    <dbReference type="NCBI Taxonomy" id="2705534"/>
    <lineage>
        <taxon>Bacteria</taxon>
        <taxon>Pseudomonadati</taxon>
        <taxon>Nitrospinota/Tectimicrobiota group</taxon>
        <taxon>Nitrospinota</taxon>
        <taxon>Nitrospinia</taxon>
        <taxon>Nitrospinales</taxon>
        <taxon>Nitrospinaceae</taxon>
        <taxon>Candidatus Nitrohelix</taxon>
    </lineage>
</organism>
<keyword evidence="1" id="KW-0812">Transmembrane</keyword>
<name>A0A7T0BZX5_9BACT</name>
<keyword evidence="1" id="KW-1133">Transmembrane helix</keyword>
<feature type="transmembrane region" description="Helical" evidence="1">
    <location>
        <begin position="16"/>
        <end position="35"/>
    </location>
</feature>
<protein>
    <submittedName>
        <fullName evidence="2">Uncharacterized protein</fullName>
    </submittedName>
</protein>
<sequence length="96" mass="10779">METTASLAQLYSDASSVMPLGQLTILMGVSFFCLIQGRYKLGFLMSYFFIFYWTIIMNRGFWMELFGGHYAGMFFILIVGVSAAMAGVIGLFQQGR</sequence>
<dbReference type="KEGG" id="nva:G3M78_00590"/>
<evidence type="ECO:0000313" key="3">
    <source>
        <dbReference type="Proteomes" id="UP000594464"/>
    </source>
</evidence>
<feature type="transmembrane region" description="Helical" evidence="1">
    <location>
        <begin position="42"/>
        <end position="62"/>
    </location>
</feature>
<gene>
    <name evidence="2" type="ORF">G3M78_00590</name>
</gene>
<evidence type="ECO:0000313" key="2">
    <source>
        <dbReference type="EMBL" id="QPJ63984.1"/>
    </source>
</evidence>
<evidence type="ECO:0000256" key="1">
    <source>
        <dbReference type="SAM" id="Phobius"/>
    </source>
</evidence>
<dbReference type="Proteomes" id="UP000594464">
    <property type="component" value="Chromosome"/>
</dbReference>
<feature type="transmembrane region" description="Helical" evidence="1">
    <location>
        <begin position="68"/>
        <end position="92"/>
    </location>
</feature>
<dbReference type="EMBL" id="CP048620">
    <property type="protein sequence ID" value="QPJ63984.1"/>
    <property type="molecule type" value="Genomic_DNA"/>
</dbReference>
<dbReference type="AlphaFoldDB" id="A0A7T0BZX5"/>
<keyword evidence="1" id="KW-0472">Membrane</keyword>